<reference evidence="2" key="2">
    <citation type="submission" date="2007-03" db="EMBL/GenBank/DDBJ databases">
        <authorList>
            <consortium name="The International Medicago Genome Annotation Group"/>
        </authorList>
    </citation>
    <scope>NUCLEOTIDE SEQUENCE</scope>
</reference>
<dbReference type="AlphaFoldDB" id="A2Q553"/>
<feature type="domain" description="Aminotransferase-like plant mobile" evidence="1">
    <location>
        <begin position="52"/>
        <end position="266"/>
    </location>
</feature>
<evidence type="ECO:0000259" key="1">
    <source>
        <dbReference type="Pfam" id="PF10536"/>
    </source>
</evidence>
<dbReference type="Pfam" id="PF10536">
    <property type="entry name" value="PMD"/>
    <property type="match status" value="1"/>
</dbReference>
<protein>
    <recommendedName>
        <fullName evidence="1">Aminotransferase-like plant mobile domain-containing protein</fullName>
    </recommendedName>
</protein>
<accession>A2Q553</accession>
<proteinExistence type="predicted"/>
<dbReference type="PANTHER" id="PTHR46033">
    <property type="entry name" value="PROTEIN MAIN-LIKE 2"/>
    <property type="match status" value="1"/>
</dbReference>
<name>A2Q553_MEDTR</name>
<gene>
    <name evidence="2" type="ORF">MtrDRAFT_AC160012g9v2</name>
</gene>
<dbReference type="InterPro" id="IPR019557">
    <property type="entry name" value="AminoTfrase-like_pln_mobile"/>
</dbReference>
<dbReference type="GO" id="GO:0010073">
    <property type="term" value="P:meristem maintenance"/>
    <property type="evidence" value="ECO:0007669"/>
    <property type="project" value="InterPro"/>
</dbReference>
<dbReference type="EMBL" id="AC160012">
    <property type="protein sequence ID" value="ABN08753.1"/>
    <property type="molecule type" value="Genomic_DNA"/>
</dbReference>
<dbReference type="PANTHER" id="PTHR46033:SF17">
    <property type="entry name" value="AMINOTRANSFERASE-LIKE PLANT MOBILE DOMAIN-CONTAINING PROTEIN"/>
    <property type="match status" value="1"/>
</dbReference>
<reference evidence="2" key="1">
    <citation type="submission" date="2005-04" db="EMBL/GenBank/DDBJ databases">
        <authorList>
            <person name="Town C.D."/>
        </authorList>
    </citation>
    <scope>NUCLEOTIDE SEQUENCE</scope>
</reference>
<organism evidence="2">
    <name type="scientific">Medicago truncatula</name>
    <name type="common">Barrel medic</name>
    <name type="synonym">Medicago tribuloides</name>
    <dbReference type="NCBI Taxonomy" id="3880"/>
    <lineage>
        <taxon>Eukaryota</taxon>
        <taxon>Viridiplantae</taxon>
        <taxon>Streptophyta</taxon>
        <taxon>Embryophyta</taxon>
        <taxon>Tracheophyta</taxon>
        <taxon>Spermatophyta</taxon>
        <taxon>Magnoliopsida</taxon>
        <taxon>eudicotyledons</taxon>
        <taxon>Gunneridae</taxon>
        <taxon>Pentapetalae</taxon>
        <taxon>rosids</taxon>
        <taxon>fabids</taxon>
        <taxon>Fabales</taxon>
        <taxon>Fabaceae</taxon>
        <taxon>Papilionoideae</taxon>
        <taxon>50 kb inversion clade</taxon>
        <taxon>NPAAA clade</taxon>
        <taxon>Hologalegina</taxon>
        <taxon>IRL clade</taxon>
        <taxon>Trifolieae</taxon>
        <taxon>Medicago</taxon>
    </lineage>
</organism>
<evidence type="ECO:0000313" key="2">
    <source>
        <dbReference type="EMBL" id="ABN08753.1"/>
    </source>
</evidence>
<dbReference type="InterPro" id="IPR044824">
    <property type="entry name" value="MAIN-like"/>
</dbReference>
<sequence length="288" mass="32159">MITSSDLHLNNIKKWTIDDSVKQKVEEMGFGFLVKLREKLLTLTGDLSLPLHIINALVNNYNVETECFVFENGANVVHLDFGLQDIPYITGLPINGMAVSGNVRNNSVEVVETNLGLERNVAENFFKGDSKIRLKGGVDPKKLLAHFESPGIGFTANAGIRAKAFVFYCFANVLFPSRSRICHPYYLPLLGETVKNYAWGTAVLAHIKNDLAYIVKDGGKSNMCCFSLALTVFALERFPCLTQEKIPNLPTDFPLSLGWIDVIAKQFNTSIKRKTVEQLQIDIMENIK</sequence>